<dbReference type="OrthoDB" id="4552598at2"/>
<reference evidence="3 4" key="1">
    <citation type="submission" date="2014-08" db="EMBL/GenBank/DDBJ databases">
        <title>Complete genome sequence of Corynebacterium phocae M408/89/1(T)(=DSM 44612(T)), isolated from the common seal (Phoca vitulina).</title>
        <authorList>
            <person name="Ruckert C."/>
            <person name="Albersmeier A."/>
            <person name="Winkler A."/>
            <person name="Kalinowski J."/>
        </authorList>
    </citation>
    <scope>NUCLEOTIDE SEQUENCE [LARGE SCALE GENOMIC DNA]</scope>
    <source>
        <strain evidence="3 4">M408/89/1</strain>
    </source>
</reference>
<feature type="transmembrane region" description="Helical" evidence="1">
    <location>
        <begin position="40"/>
        <end position="65"/>
    </location>
</feature>
<sequence length="280" mass="29457">MNLYSLADNVSGRLVRLARKATQWSKWLSAKAHEIGPLKWVVRAGFVVAGVVHILIGWLAIASAFGSNDRASQLGALAQISETLAGRALLLVMAACAGVLGVWRVLFSPLEKGWFAKLKMAAKGIAFLYVGWTSATFALGRHLDEDTQATTVTAWVLGVPGGNLLIVVVGLVVVGIGVYSFVKGATGRFMKDLDEHPGAVLKAAAVVGYLARGIAFSVLGGLVIWAAFTENADRASGLDAAFSVIGAQPLGQSLLVILGVGFALYGLYSVARARFTEEVD</sequence>
<feature type="transmembrane region" description="Helical" evidence="1">
    <location>
        <begin position="85"/>
        <end position="106"/>
    </location>
</feature>
<dbReference type="Proteomes" id="UP000185491">
    <property type="component" value="Chromosome"/>
</dbReference>
<dbReference type="InterPro" id="IPR009597">
    <property type="entry name" value="DUF1206"/>
</dbReference>
<dbReference type="RefSeq" id="WP_075735133.1">
    <property type="nucleotide sequence ID" value="NZ_CP009249.1"/>
</dbReference>
<evidence type="ECO:0000313" key="3">
    <source>
        <dbReference type="EMBL" id="APT93022.1"/>
    </source>
</evidence>
<dbReference type="AlphaFoldDB" id="A0A1L7D519"/>
<evidence type="ECO:0000256" key="1">
    <source>
        <dbReference type="SAM" id="Phobius"/>
    </source>
</evidence>
<keyword evidence="1" id="KW-0812">Transmembrane</keyword>
<protein>
    <recommendedName>
        <fullName evidence="2">DUF1206 domain-containing protein</fullName>
    </recommendedName>
</protein>
<keyword evidence="1" id="KW-1133">Transmembrane helix</keyword>
<accession>A0A1L7D519</accession>
<feature type="transmembrane region" description="Helical" evidence="1">
    <location>
        <begin position="163"/>
        <end position="182"/>
    </location>
</feature>
<dbReference type="STRING" id="161895.CPHO_09150"/>
<gene>
    <name evidence="3" type="ORF">CPHO_09150</name>
</gene>
<keyword evidence="4" id="KW-1185">Reference proteome</keyword>
<dbReference type="Pfam" id="PF06724">
    <property type="entry name" value="DUF1206"/>
    <property type="match status" value="3"/>
</dbReference>
<feature type="transmembrane region" description="Helical" evidence="1">
    <location>
        <begin position="240"/>
        <end position="265"/>
    </location>
</feature>
<feature type="domain" description="DUF1206" evidence="2">
    <location>
        <begin position="44"/>
        <end position="105"/>
    </location>
</feature>
<dbReference type="EMBL" id="CP009249">
    <property type="protein sequence ID" value="APT93022.1"/>
    <property type="molecule type" value="Genomic_DNA"/>
</dbReference>
<evidence type="ECO:0000313" key="4">
    <source>
        <dbReference type="Proteomes" id="UP000185491"/>
    </source>
</evidence>
<dbReference type="KEGG" id="cpho:CPHO_09150"/>
<keyword evidence="1" id="KW-0472">Membrane</keyword>
<name>A0A1L7D519_9CORY</name>
<feature type="transmembrane region" description="Helical" evidence="1">
    <location>
        <begin position="126"/>
        <end position="143"/>
    </location>
</feature>
<organism evidence="3 4">
    <name type="scientific">Corynebacterium phocae</name>
    <dbReference type="NCBI Taxonomy" id="161895"/>
    <lineage>
        <taxon>Bacteria</taxon>
        <taxon>Bacillati</taxon>
        <taxon>Actinomycetota</taxon>
        <taxon>Actinomycetes</taxon>
        <taxon>Mycobacteriales</taxon>
        <taxon>Corynebacteriaceae</taxon>
        <taxon>Corynebacterium</taxon>
    </lineage>
</organism>
<feature type="domain" description="DUF1206" evidence="2">
    <location>
        <begin position="119"/>
        <end position="186"/>
    </location>
</feature>
<feature type="domain" description="DUF1206" evidence="2">
    <location>
        <begin position="207"/>
        <end position="275"/>
    </location>
</feature>
<evidence type="ECO:0000259" key="2">
    <source>
        <dbReference type="Pfam" id="PF06724"/>
    </source>
</evidence>
<proteinExistence type="predicted"/>
<feature type="transmembrane region" description="Helical" evidence="1">
    <location>
        <begin position="203"/>
        <end position="228"/>
    </location>
</feature>